<dbReference type="Gene3D" id="1.10.10.10">
    <property type="entry name" value="Winged helix-like DNA-binding domain superfamily/Winged helix DNA-binding domain"/>
    <property type="match status" value="1"/>
</dbReference>
<evidence type="ECO:0000256" key="2">
    <source>
        <dbReference type="ARBA" id="ARBA00023015"/>
    </source>
</evidence>
<keyword evidence="7" id="KW-1185">Reference proteome</keyword>
<feature type="domain" description="HTH lysR-type" evidence="5">
    <location>
        <begin position="1"/>
        <end position="58"/>
    </location>
</feature>
<evidence type="ECO:0000259" key="5">
    <source>
        <dbReference type="PROSITE" id="PS50931"/>
    </source>
</evidence>
<dbReference type="AlphaFoldDB" id="A0ABD7F082"/>
<proteinExistence type="inferred from homology"/>
<dbReference type="Proteomes" id="UP000827069">
    <property type="component" value="Chromosome"/>
</dbReference>
<dbReference type="GO" id="GO:0003677">
    <property type="term" value="F:DNA binding"/>
    <property type="evidence" value="ECO:0007669"/>
    <property type="project" value="UniProtKB-KW"/>
</dbReference>
<keyword evidence="3" id="KW-0238">DNA-binding</keyword>
<evidence type="ECO:0000256" key="3">
    <source>
        <dbReference type="ARBA" id="ARBA00023125"/>
    </source>
</evidence>
<accession>A0ABD7F082</accession>
<dbReference type="SUPFAM" id="SSF46785">
    <property type="entry name" value="Winged helix' DNA-binding domain"/>
    <property type="match status" value="1"/>
</dbReference>
<dbReference type="Gene3D" id="3.40.190.290">
    <property type="match status" value="1"/>
</dbReference>
<sequence length="292" mass="32745">MDIQQLRIFQSIVECGSMAQAATKLHCVPSNITTRIKQLEQELKAPLFLREGKTLKLTASGEIFLEYSQKILALCDEAKRSIHHDAAPSGPLRIGAIESSATTRLPRLLAQYHQLYPDVSVQITTGTWKQLLQDVAQHKLDGAIVAGQINFPLLHQLEIYQENMVLIAPTSMGEIRCQEDLIDKEIFMWTEGCPYRAALEAWLKLKHLSLPMTGIASYATIIGCVSAGSGVSLVPKSLYEQYQGLSSIRGFDFAHLSSIQNQFFWHQNVQYHKARDAFITLLKTEFSNKKIA</sequence>
<dbReference type="InterPro" id="IPR036388">
    <property type="entry name" value="WH-like_DNA-bd_sf"/>
</dbReference>
<dbReference type="PANTHER" id="PTHR30126">
    <property type="entry name" value="HTH-TYPE TRANSCRIPTIONAL REGULATOR"/>
    <property type="match status" value="1"/>
</dbReference>
<evidence type="ECO:0000313" key="7">
    <source>
        <dbReference type="Proteomes" id="UP000827069"/>
    </source>
</evidence>
<comment type="similarity">
    <text evidence="1">Belongs to the LysR transcriptional regulatory family.</text>
</comment>
<dbReference type="PANTHER" id="PTHR30126:SF40">
    <property type="entry name" value="HTH-TYPE TRANSCRIPTIONAL REGULATOR GLTR"/>
    <property type="match status" value="1"/>
</dbReference>
<dbReference type="EMBL" id="CP079898">
    <property type="protein sequence ID" value="QXZ21823.1"/>
    <property type="molecule type" value="Genomic_DNA"/>
</dbReference>
<dbReference type="InterPro" id="IPR036390">
    <property type="entry name" value="WH_DNA-bd_sf"/>
</dbReference>
<dbReference type="Pfam" id="PF03466">
    <property type="entry name" value="LysR_substrate"/>
    <property type="match status" value="1"/>
</dbReference>
<dbReference type="InterPro" id="IPR000847">
    <property type="entry name" value="LysR_HTH_N"/>
</dbReference>
<protein>
    <submittedName>
        <fullName evidence="6">LysR family transcriptional regulator</fullName>
    </submittedName>
</protein>
<keyword evidence="2" id="KW-0805">Transcription regulation</keyword>
<dbReference type="InterPro" id="IPR005119">
    <property type="entry name" value="LysR_subst-bd"/>
</dbReference>
<evidence type="ECO:0000256" key="4">
    <source>
        <dbReference type="ARBA" id="ARBA00023163"/>
    </source>
</evidence>
<reference evidence="6 7" key="1">
    <citation type="submission" date="2021-07" db="EMBL/GenBank/DDBJ databases">
        <title>FDA dAtabase for Regulatory Grade micrObial Sequences (FDA-ARGOS): Supporting development and validation of Infectious Disease Dx tests.</title>
        <authorList>
            <person name="Sproer C."/>
            <person name="Gronow S."/>
            <person name="Severitt S."/>
            <person name="Schroder I."/>
            <person name="Tallon L."/>
            <person name="Sadzewicz L."/>
            <person name="Zhao X."/>
            <person name="Boylan J."/>
            <person name="Ott S."/>
            <person name="Bowen H."/>
            <person name="Vavikolanu K."/>
            <person name="Mehta A."/>
            <person name="Aluvathingal J."/>
            <person name="Nadendla S."/>
            <person name="Lowell S."/>
            <person name="Myers T."/>
            <person name="Yan Y."/>
        </authorList>
    </citation>
    <scope>NUCLEOTIDE SEQUENCE [LARGE SCALE GENOMIC DNA]</scope>
    <source>
        <strain evidence="6 7">FDAARGOS_1401</strain>
    </source>
</reference>
<organism evidence="6 7">
    <name type="scientific">Acinetobacter septicus</name>
    <dbReference type="NCBI Taxonomy" id="465797"/>
    <lineage>
        <taxon>Bacteria</taxon>
        <taxon>Pseudomonadati</taxon>
        <taxon>Pseudomonadota</taxon>
        <taxon>Gammaproteobacteria</taxon>
        <taxon>Moraxellales</taxon>
        <taxon>Moraxellaceae</taxon>
        <taxon>Acinetobacter</taxon>
    </lineage>
</organism>
<dbReference type="FunFam" id="1.10.10.10:FF:000001">
    <property type="entry name" value="LysR family transcriptional regulator"/>
    <property type="match status" value="1"/>
</dbReference>
<dbReference type="SUPFAM" id="SSF53850">
    <property type="entry name" value="Periplasmic binding protein-like II"/>
    <property type="match status" value="1"/>
</dbReference>
<evidence type="ECO:0000313" key="6">
    <source>
        <dbReference type="EMBL" id="QXZ21823.1"/>
    </source>
</evidence>
<dbReference type="PROSITE" id="PS50931">
    <property type="entry name" value="HTH_LYSR"/>
    <property type="match status" value="1"/>
</dbReference>
<keyword evidence="4" id="KW-0804">Transcription</keyword>
<evidence type="ECO:0000256" key="1">
    <source>
        <dbReference type="ARBA" id="ARBA00009437"/>
    </source>
</evidence>
<dbReference type="RefSeq" id="WP_035271804.1">
    <property type="nucleotide sequence ID" value="NZ_CP079898.1"/>
</dbReference>
<dbReference type="Pfam" id="PF00126">
    <property type="entry name" value="HTH_1"/>
    <property type="match status" value="1"/>
</dbReference>
<gene>
    <name evidence="6" type="ORF">I6L31_08415</name>
</gene>
<name>A0ABD7F082_9GAMM</name>